<dbReference type="InterPro" id="IPR001098">
    <property type="entry name" value="DNA-dir_DNA_pol_A_palm_dom"/>
</dbReference>
<proteinExistence type="predicted"/>
<sequence length="781" mass="87338">MTHTLEMDFETRSDIDLRKHGAYVYFESPNARVLLGSFKYGDERFRWDDLDGGAPPARYVELVEQGVMTSAHNRSFEARCLQWLHENRNWPLPKPEQARCTAATAAALQLPRSLDKLGDALALKVKKDKEGMRLIRKFSIPNKERPARSFQTCCPVCLGFGTLDSDPDHAHTCPECGGDGRIWVHEQARSMFTEPEDDPEDFEKFHVYCDGDVETEAEADERMVPLSDYEQSVYVMSERINDRGIRIDVETARAALRIAEKAKLQLDAQMKAVTGGAVRKCSEVAKLTKWANDQGVAVASLAKADLDDVLAYPDLPSHVRDALETRQEAAKTSTSKIKAMLDRASKDGRVRGTFLYCGAGTGRWTSMGVNFANMPRPRKTYEPLRQDLVFEAIRTGDPDYLRFMYGPDLGRPLHLLSDAIRGFIMAAPGHDLIQADYSGIEGAVVAWLAGERWKLDEMHKIIVDPSIPDLYRQTAAGILSLPLEEVTKSHWARQAVGKPAELGLGFQGGVNAFYTFARVYGVDLDSIAPPVIANASDDDIVKARKRYEANYKRNQARARELPRDTWVACELIKNGWRAQNSAIAQSWKDLETAGREAVENPGHVAEAARVKYVVRFGFLWALLPSGRCLAYGAPRLKEQVWAKVKLEDGTWSDAEVMDRSEAERGERKGVIQIDGRTSDKVTVMSVDSTTKKWRRQGMYGGLYCENNTQAVARDLLVNGMFKAEGAGYPIIAHVYDEIIAEVPRGFGDLGAFEKLICELPDWAEGMPLTAGGWRGKRYRKD</sequence>
<dbReference type="SMART" id="SM00482">
    <property type="entry name" value="POLAc"/>
    <property type="match status" value="1"/>
</dbReference>
<dbReference type="SUPFAM" id="SSF56672">
    <property type="entry name" value="DNA/RNA polymerases"/>
    <property type="match status" value="1"/>
</dbReference>
<feature type="domain" description="DNA-directed DNA polymerase family A palm" evidence="1">
    <location>
        <begin position="417"/>
        <end position="746"/>
    </location>
</feature>
<protein>
    <submittedName>
        <fullName evidence="2">Bifunctional 3'-5' exonuclease/DNA polymerase</fullName>
    </submittedName>
</protein>
<dbReference type="Proteomes" id="UP000236536">
    <property type="component" value="Chromosome"/>
</dbReference>
<keyword evidence="2" id="KW-0269">Exonuclease</keyword>
<reference evidence="2 3" key="2">
    <citation type="journal article" date="2017" name="Int. J. Syst. Evol. Microbiol.">
        <title>Adaptation of Surface-Associated Bacteria to the Open Ocean: A Genomically Distinct Subpopulation of Phaeobacter gallaeciensis Colonizes Pacific Mesozooplankton.</title>
        <authorList>
            <person name="Freese H.M."/>
            <person name="Methner A."/>
            <person name="Overmann J."/>
        </authorList>
    </citation>
    <scope>NUCLEOTIDE SEQUENCE [LARGE SCALE GENOMIC DNA]</scope>
    <source>
        <strain evidence="2 3">P66</strain>
    </source>
</reference>
<dbReference type="Gene3D" id="3.30.70.370">
    <property type="match status" value="1"/>
</dbReference>
<keyword evidence="2" id="KW-0378">Hydrolase</keyword>
<gene>
    <name evidence="2" type="ORF">PhaeoP66_03240</name>
</gene>
<name>A0ABN5GRQ1_9RHOB</name>
<reference evidence="2 3" key="1">
    <citation type="journal article" date="2017" name="Genome Biol. Evol.">
        <title>Trajectories and Drivers of Genome Evolution in Surface-Associated Marine Phaeobacter.</title>
        <authorList>
            <person name="Freese H.M."/>
            <person name="Sikorski J."/>
            <person name="Bunk B."/>
            <person name="Scheuner C."/>
            <person name="Meier-Kolthoff J.P."/>
            <person name="Sproer C."/>
            <person name="Gram L."/>
            <person name="Overmann J."/>
        </authorList>
    </citation>
    <scope>NUCLEOTIDE SEQUENCE [LARGE SCALE GENOMIC DNA]</scope>
    <source>
        <strain evidence="2 3">P66</strain>
    </source>
</reference>
<accession>A0ABN5GRQ1</accession>
<keyword evidence="2" id="KW-0540">Nuclease</keyword>
<dbReference type="Pfam" id="PF00476">
    <property type="entry name" value="DNA_pol_A"/>
    <property type="match status" value="1"/>
</dbReference>
<organism evidence="2 3">
    <name type="scientific">Phaeobacter inhibens</name>
    <dbReference type="NCBI Taxonomy" id="221822"/>
    <lineage>
        <taxon>Bacteria</taxon>
        <taxon>Pseudomonadati</taxon>
        <taxon>Pseudomonadota</taxon>
        <taxon>Alphaproteobacteria</taxon>
        <taxon>Rhodobacterales</taxon>
        <taxon>Roseobacteraceae</taxon>
        <taxon>Phaeobacter</taxon>
    </lineage>
</organism>
<dbReference type="Gene3D" id="1.10.150.20">
    <property type="entry name" value="5' to 3' exonuclease, C-terminal subdomain"/>
    <property type="match status" value="1"/>
</dbReference>
<evidence type="ECO:0000259" key="1">
    <source>
        <dbReference type="SMART" id="SM00482"/>
    </source>
</evidence>
<evidence type="ECO:0000313" key="2">
    <source>
        <dbReference type="EMBL" id="AUQ95982.1"/>
    </source>
</evidence>
<dbReference type="EMBL" id="CP010705">
    <property type="protein sequence ID" value="AUQ95982.1"/>
    <property type="molecule type" value="Genomic_DNA"/>
</dbReference>
<dbReference type="GO" id="GO:0004527">
    <property type="term" value="F:exonuclease activity"/>
    <property type="evidence" value="ECO:0007669"/>
    <property type="project" value="UniProtKB-KW"/>
</dbReference>
<keyword evidence="3" id="KW-1185">Reference proteome</keyword>
<dbReference type="InterPro" id="IPR043502">
    <property type="entry name" value="DNA/RNA_pol_sf"/>
</dbReference>
<evidence type="ECO:0000313" key="3">
    <source>
        <dbReference type="Proteomes" id="UP000236536"/>
    </source>
</evidence>